<proteinExistence type="predicted"/>
<dbReference type="Proteomes" id="UP000555411">
    <property type="component" value="Unassembled WGS sequence"/>
</dbReference>
<dbReference type="Pfam" id="PF01370">
    <property type="entry name" value="Epimerase"/>
    <property type="match status" value="1"/>
</dbReference>
<dbReference type="InterPro" id="IPR036291">
    <property type="entry name" value="NAD(P)-bd_dom_sf"/>
</dbReference>
<dbReference type="Gene3D" id="3.90.25.10">
    <property type="entry name" value="UDP-galactose 4-epimerase, domain 1"/>
    <property type="match status" value="1"/>
</dbReference>
<evidence type="ECO:0000313" key="2">
    <source>
        <dbReference type="EMBL" id="MBC2835812.1"/>
    </source>
</evidence>
<gene>
    <name evidence="2" type="ORF">H7F16_09880</name>
</gene>
<keyword evidence="3" id="KW-1185">Reference proteome</keyword>
<reference evidence="2 3" key="1">
    <citation type="journal article" date="2017" name="Int. J. Syst. Evol. Microbiol.">
        <title>Gemmobacter straminiformis sp. nov., isolated from an artificial fountain.</title>
        <authorList>
            <person name="Kang J.Y."/>
            <person name="Kim M.J."/>
            <person name="Chun J."/>
            <person name="Son K.P."/>
            <person name="Jahng K.Y."/>
        </authorList>
    </citation>
    <scope>NUCLEOTIDE SEQUENCE [LARGE SCALE GENOMIC DNA]</scope>
    <source>
        <strain evidence="2 3">CAM-8</strain>
    </source>
</reference>
<dbReference type="RefSeq" id="WP_185797386.1">
    <property type="nucleotide sequence ID" value="NZ_JACLQD010000002.1"/>
</dbReference>
<dbReference type="InterPro" id="IPR001509">
    <property type="entry name" value="Epimerase_deHydtase"/>
</dbReference>
<dbReference type="SUPFAM" id="SSF51735">
    <property type="entry name" value="NAD(P)-binding Rossmann-fold domains"/>
    <property type="match status" value="1"/>
</dbReference>
<protein>
    <submittedName>
        <fullName evidence="2">NAD-dependent epimerase/dehydratase family protein</fullName>
    </submittedName>
</protein>
<name>A0A842I6V7_9RHOB</name>
<feature type="domain" description="NAD-dependent epimerase/dehydratase" evidence="1">
    <location>
        <begin position="5"/>
        <end position="206"/>
    </location>
</feature>
<comment type="caution">
    <text evidence="2">The sequence shown here is derived from an EMBL/GenBank/DDBJ whole genome shotgun (WGS) entry which is preliminary data.</text>
</comment>
<organism evidence="2 3">
    <name type="scientific">Paragemmobacter straminiformis</name>
    <dbReference type="NCBI Taxonomy" id="2045119"/>
    <lineage>
        <taxon>Bacteria</taxon>
        <taxon>Pseudomonadati</taxon>
        <taxon>Pseudomonadota</taxon>
        <taxon>Alphaproteobacteria</taxon>
        <taxon>Rhodobacterales</taxon>
        <taxon>Paracoccaceae</taxon>
        <taxon>Paragemmobacter</taxon>
    </lineage>
</organism>
<evidence type="ECO:0000259" key="1">
    <source>
        <dbReference type="Pfam" id="PF01370"/>
    </source>
</evidence>
<dbReference type="EMBL" id="JACLQD010000002">
    <property type="protein sequence ID" value="MBC2835812.1"/>
    <property type="molecule type" value="Genomic_DNA"/>
</dbReference>
<dbReference type="Gene3D" id="3.40.50.720">
    <property type="entry name" value="NAD(P)-binding Rossmann-like Domain"/>
    <property type="match status" value="1"/>
</dbReference>
<sequence>MAETVLLTGASGFVGRAIHAALLASGFAVEPVGRTAREGWHQADLLVAADRERVLARTRARVLLHAAWYVEHGAFWASPLNEVWRAASADLARGFLAAGGRRIVGLGTCAEYASQGQDGPWREDRPIAPATPYGTAKAGLHADLGTLCAGAGASLLWLRLFHLYGAGEHPARLVPSLMRALAAGAPARVRAAGLVRDFASTLHIGDCVADLLGTRAEGAMNLGSGAPRSLGDLARVLAQIAGRTDLLDLGNAPLPDDPAVMVPDLARLHAAIGARVELPEDGLRQVFTYSQE</sequence>
<dbReference type="AlphaFoldDB" id="A0A842I6V7"/>
<evidence type="ECO:0000313" key="3">
    <source>
        <dbReference type="Proteomes" id="UP000555411"/>
    </source>
</evidence>
<accession>A0A842I6V7</accession>